<keyword evidence="1" id="KW-0175">Coiled coil</keyword>
<dbReference type="Gene3D" id="3.30.160.60">
    <property type="entry name" value="Classic Zinc Finger"/>
    <property type="match status" value="1"/>
</dbReference>
<proteinExistence type="predicted"/>
<organism evidence="3">
    <name type="scientific">viral metagenome</name>
    <dbReference type="NCBI Taxonomy" id="1070528"/>
    <lineage>
        <taxon>unclassified sequences</taxon>
        <taxon>metagenomes</taxon>
        <taxon>organismal metagenomes</taxon>
    </lineage>
</organism>
<feature type="domain" description="C2H2-type" evidence="2">
    <location>
        <begin position="4"/>
        <end position="25"/>
    </location>
</feature>
<evidence type="ECO:0000256" key="1">
    <source>
        <dbReference type="SAM" id="Coils"/>
    </source>
</evidence>
<feature type="coiled-coil region" evidence="1">
    <location>
        <begin position="65"/>
        <end position="92"/>
    </location>
</feature>
<accession>A0A6C0EUU2</accession>
<dbReference type="AlphaFoldDB" id="A0A6C0EUU2"/>
<dbReference type="EMBL" id="MN738943">
    <property type="protein sequence ID" value="QHT32461.1"/>
    <property type="molecule type" value="Genomic_DNA"/>
</dbReference>
<dbReference type="Pfam" id="PF00096">
    <property type="entry name" value="zf-C2H2"/>
    <property type="match status" value="1"/>
</dbReference>
<protein>
    <recommendedName>
        <fullName evidence="2">C2H2-type domain-containing protein</fullName>
    </recommendedName>
</protein>
<dbReference type="InterPro" id="IPR013087">
    <property type="entry name" value="Znf_C2H2_type"/>
</dbReference>
<sequence length="263" mass="30863">MDKYTCQSCFKVFASNKTLNKHINKIKPCIKDNGLNCAWCNSSFTNKYNRIRHETKTCPIKIRRDNEADEKHKREQLRIQSLEDKITQLENMIKAGGQGSTQTNSNNTNNSNNTFIVNNYGNEDMTHITEKKIISIFKECFMSIPKLIEMKHFNKEKPENSNVYIGDIKSKYALVHLDGQWNITDREKLLDEMYNNNCNYLADEFEDRHDNLDDITCRKIKKFLDSKDEDETTCAIKDKIKELLFNKKDYVKQIRSKIDTMSS</sequence>
<name>A0A6C0EUU2_9ZZZZ</name>
<reference evidence="3" key="1">
    <citation type="journal article" date="2020" name="Nature">
        <title>Giant virus diversity and host interactions through global metagenomics.</title>
        <authorList>
            <person name="Schulz F."/>
            <person name="Roux S."/>
            <person name="Paez-Espino D."/>
            <person name="Jungbluth S."/>
            <person name="Walsh D.A."/>
            <person name="Denef V.J."/>
            <person name="McMahon K.D."/>
            <person name="Konstantinidis K.T."/>
            <person name="Eloe-Fadrosh E.A."/>
            <person name="Kyrpides N.C."/>
            <person name="Woyke T."/>
        </authorList>
    </citation>
    <scope>NUCLEOTIDE SEQUENCE</scope>
    <source>
        <strain evidence="3">GVMAG-M-3300009159-65</strain>
    </source>
</reference>
<evidence type="ECO:0000259" key="2">
    <source>
        <dbReference type="Pfam" id="PF00096"/>
    </source>
</evidence>
<evidence type="ECO:0000313" key="3">
    <source>
        <dbReference type="EMBL" id="QHT32461.1"/>
    </source>
</evidence>